<dbReference type="EMBL" id="ADBL01002908">
    <property type="status" value="NOT_ANNOTATED_CDS"/>
    <property type="molecule type" value="Genomic_DNA"/>
</dbReference>
<keyword evidence="5" id="KW-1185">Reference proteome</keyword>
<dbReference type="AlphaFoldDB" id="A0A0C4EG16"/>
<evidence type="ECO:0000313" key="3">
    <source>
        <dbReference type="EMBL" id="KLU92782.1"/>
    </source>
</evidence>
<proteinExistence type="predicted"/>
<feature type="chain" id="PRO_5009386042" evidence="2">
    <location>
        <begin position="19"/>
        <end position="112"/>
    </location>
</feature>
<feature type="compositionally biased region" description="Pro residues" evidence="1">
    <location>
        <begin position="79"/>
        <end position="89"/>
    </location>
</feature>
<evidence type="ECO:0000313" key="4">
    <source>
        <dbReference type="EnsemblFungi" id="MAPG_11730T0"/>
    </source>
</evidence>
<dbReference type="OMA" id="KKGCGFP"/>
<feature type="region of interest" description="Disordered" evidence="1">
    <location>
        <begin position="79"/>
        <end position="112"/>
    </location>
</feature>
<dbReference type="EMBL" id="GL876989">
    <property type="protein sequence ID" value="KLU92782.1"/>
    <property type="molecule type" value="Genomic_DNA"/>
</dbReference>
<gene>
    <name evidence="3" type="ORF">MAPG_11730</name>
</gene>
<accession>A0A0C4EG16</accession>
<reference evidence="4" key="4">
    <citation type="journal article" date="2015" name="G3 (Bethesda)">
        <title>Genome sequences of three phytopathogenic species of the Magnaporthaceae family of fungi.</title>
        <authorList>
            <person name="Okagaki L.H."/>
            <person name="Nunes C.C."/>
            <person name="Sailsbery J."/>
            <person name="Clay B."/>
            <person name="Brown D."/>
            <person name="John T."/>
            <person name="Oh Y."/>
            <person name="Young N."/>
            <person name="Fitzgerald M."/>
            <person name="Haas B.J."/>
            <person name="Zeng Q."/>
            <person name="Young S."/>
            <person name="Adiconis X."/>
            <person name="Fan L."/>
            <person name="Levin J.Z."/>
            <person name="Mitchell T.K."/>
            <person name="Okubara P.A."/>
            <person name="Farman M.L."/>
            <person name="Kohn L.M."/>
            <person name="Birren B."/>
            <person name="Ma L.-J."/>
            <person name="Dean R.A."/>
        </authorList>
    </citation>
    <scope>NUCLEOTIDE SEQUENCE</scope>
    <source>
        <strain evidence="4">ATCC 64411 / 73-15</strain>
    </source>
</reference>
<reference evidence="4" key="5">
    <citation type="submission" date="2015-06" db="UniProtKB">
        <authorList>
            <consortium name="EnsemblFungi"/>
        </authorList>
    </citation>
    <scope>IDENTIFICATION</scope>
    <source>
        <strain evidence="4">ATCC 64411</strain>
    </source>
</reference>
<reference evidence="3" key="3">
    <citation type="submission" date="2011-03" db="EMBL/GenBank/DDBJ databases">
        <title>Annotation of Magnaporthe poae ATCC 64411.</title>
        <authorList>
            <person name="Ma L.-J."/>
            <person name="Dead R."/>
            <person name="Young S.K."/>
            <person name="Zeng Q."/>
            <person name="Gargeya S."/>
            <person name="Fitzgerald M."/>
            <person name="Haas B."/>
            <person name="Abouelleil A."/>
            <person name="Alvarado L."/>
            <person name="Arachchi H.M."/>
            <person name="Berlin A."/>
            <person name="Brown A."/>
            <person name="Chapman S.B."/>
            <person name="Chen Z."/>
            <person name="Dunbar C."/>
            <person name="Freedman E."/>
            <person name="Gearin G."/>
            <person name="Gellesch M."/>
            <person name="Goldberg J."/>
            <person name="Griggs A."/>
            <person name="Gujja S."/>
            <person name="Heiman D."/>
            <person name="Howarth C."/>
            <person name="Larson L."/>
            <person name="Lui A."/>
            <person name="MacDonald P.J.P."/>
            <person name="Mehta T."/>
            <person name="Montmayeur A."/>
            <person name="Murphy C."/>
            <person name="Neiman D."/>
            <person name="Pearson M."/>
            <person name="Priest M."/>
            <person name="Roberts A."/>
            <person name="Saif S."/>
            <person name="Shea T."/>
            <person name="Shenoy N."/>
            <person name="Sisk P."/>
            <person name="Stolte C."/>
            <person name="Sykes S."/>
            <person name="Yandava C."/>
            <person name="Wortman J."/>
            <person name="Nusbaum C."/>
            <person name="Birren B."/>
        </authorList>
    </citation>
    <scope>NUCLEOTIDE SEQUENCE</scope>
    <source>
        <strain evidence="3">ATCC 64411</strain>
    </source>
</reference>
<evidence type="ECO:0000313" key="5">
    <source>
        <dbReference type="Proteomes" id="UP000011715"/>
    </source>
</evidence>
<sequence length="112" mass="11270">MKFSAIATTLFFAATVSAQEVVRGVGGNCGFPGGKTCVSVGKNDKGQTLFTDPAGSPGPNCCLFPARCGNGDGDGGPPPCVFVGGPPPAGKGKKADAKNRKRRLNSQVEAEA</sequence>
<feature type="signal peptide" evidence="2">
    <location>
        <begin position="1"/>
        <end position="18"/>
    </location>
</feature>
<keyword evidence="2" id="KW-0732">Signal</keyword>
<dbReference type="Proteomes" id="UP000011715">
    <property type="component" value="Unassembled WGS sequence"/>
</dbReference>
<reference evidence="5" key="1">
    <citation type="submission" date="2010-05" db="EMBL/GenBank/DDBJ databases">
        <title>The genome sequence of Magnaporthe poae strain ATCC 64411.</title>
        <authorList>
            <person name="Ma L.-J."/>
            <person name="Dead R."/>
            <person name="Young S."/>
            <person name="Zeng Q."/>
            <person name="Koehrsen M."/>
            <person name="Alvarado L."/>
            <person name="Berlin A."/>
            <person name="Chapman S.B."/>
            <person name="Chen Z."/>
            <person name="Freedman E."/>
            <person name="Gellesch M."/>
            <person name="Goldberg J."/>
            <person name="Griggs A."/>
            <person name="Gujja S."/>
            <person name="Heilman E.R."/>
            <person name="Heiman D."/>
            <person name="Hepburn T."/>
            <person name="Howarth C."/>
            <person name="Jen D."/>
            <person name="Larson L."/>
            <person name="Mehta T."/>
            <person name="Neiman D."/>
            <person name="Pearson M."/>
            <person name="Roberts A."/>
            <person name="Saif S."/>
            <person name="Shea T."/>
            <person name="Shenoy N."/>
            <person name="Sisk P."/>
            <person name="Stolte C."/>
            <person name="Sykes S."/>
            <person name="Walk T."/>
            <person name="White J."/>
            <person name="Yandava C."/>
            <person name="Haas B."/>
            <person name="Nusbaum C."/>
            <person name="Birren B."/>
        </authorList>
    </citation>
    <scope>NUCLEOTIDE SEQUENCE [LARGE SCALE GENOMIC DNA]</scope>
    <source>
        <strain evidence="5">ATCC 64411 / 73-15</strain>
    </source>
</reference>
<dbReference type="OrthoDB" id="5238675at2759"/>
<organism evidence="4 5">
    <name type="scientific">Magnaporthiopsis poae (strain ATCC 64411 / 73-15)</name>
    <name type="common">Kentucky bluegrass fungus</name>
    <name type="synonym">Magnaporthe poae</name>
    <dbReference type="NCBI Taxonomy" id="644358"/>
    <lineage>
        <taxon>Eukaryota</taxon>
        <taxon>Fungi</taxon>
        <taxon>Dikarya</taxon>
        <taxon>Ascomycota</taxon>
        <taxon>Pezizomycotina</taxon>
        <taxon>Sordariomycetes</taxon>
        <taxon>Sordariomycetidae</taxon>
        <taxon>Magnaporthales</taxon>
        <taxon>Magnaporthaceae</taxon>
        <taxon>Magnaporthiopsis</taxon>
    </lineage>
</organism>
<dbReference type="VEuPathDB" id="FungiDB:MAPG_11730"/>
<name>A0A0C4EG16_MAGP6</name>
<evidence type="ECO:0000256" key="1">
    <source>
        <dbReference type="SAM" id="MobiDB-lite"/>
    </source>
</evidence>
<dbReference type="eggNOG" id="ENOG502R7ED">
    <property type="taxonomic scope" value="Eukaryota"/>
</dbReference>
<evidence type="ECO:0000256" key="2">
    <source>
        <dbReference type="SAM" id="SignalP"/>
    </source>
</evidence>
<dbReference type="EnsemblFungi" id="MAPG_11730T0">
    <property type="protein sequence ID" value="MAPG_11730T0"/>
    <property type="gene ID" value="MAPG_11730"/>
</dbReference>
<reference evidence="3" key="2">
    <citation type="submission" date="2010-05" db="EMBL/GenBank/DDBJ databases">
        <title>The Genome Sequence of Magnaporthe poae strain ATCC 64411.</title>
        <authorList>
            <consortium name="The Broad Institute Genome Sequencing Platform"/>
            <consortium name="Broad Institute Genome Sequencing Center for Infectious Disease"/>
            <person name="Ma L.-J."/>
            <person name="Dead R."/>
            <person name="Young S."/>
            <person name="Zeng Q."/>
            <person name="Koehrsen M."/>
            <person name="Alvarado L."/>
            <person name="Berlin A."/>
            <person name="Chapman S.B."/>
            <person name="Chen Z."/>
            <person name="Freedman E."/>
            <person name="Gellesch M."/>
            <person name="Goldberg J."/>
            <person name="Griggs A."/>
            <person name="Gujja S."/>
            <person name="Heilman E.R."/>
            <person name="Heiman D."/>
            <person name="Hepburn T."/>
            <person name="Howarth C."/>
            <person name="Jen D."/>
            <person name="Larson L."/>
            <person name="Mehta T."/>
            <person name="Neiman D."/>
            <person name="Pearson M."/>
            <person name="Roberts A."/>
            <person name="Saif S."/>
            <person name="Shea T."/>
            <person name="Shenoy N."/>
            <person name="Sisk P."/>
            <person name="Stolte C."/>
            <person name="Sykes S."/>
            <person name="Walk T."/>
            <person name="White J."/>
            <person name="Yandava C."/>
            <person name="Haas B."/>
            <person name="Nusbaum C."/>
            <person name="Birren B."/>
        </authorList>
    </citation>
    <scope>NUCLEOTIDE SEQUENCE</scope>
    <source>
        <strain evidence="3">ATCC 64411</strain>
    </source>
</reference>
<protein>
    <submittedName>
        <fullName evidence="3 4">Uncharacterized protein</fullName>
    </submittedName>
</protein>